<gene>
    <name evidence="4" type="ORF">SeLEV6574_g05370</name>
</gene>
<feature type="region of interest" description="Disordered" evidence="2">
    <location>
        <begin position="366"/>
        <end position="387"/>
    </location>
</feature>
<name>A0A507CUL7_9FUNG</name>
<evidence type="ECO:0000256" key="3">
    <source>
        <dbReference type="SAM" id="SignalP"/>
    </source>
</evidence>
<keyword evidence="1" id="KW-0175">Coiled coil</keyword>
<feature type="chain" id="PRO_5021215266" evidence="3">
    <location>
        <begin position="20"/>
        <end position="395"/>
    </location>
</feature>
<evidence type="ECO:0000313" key="5">
    <source>
        <dbReference type="Proteomes" id="UP000320475"/>
    </source>
</evidence>
<evidence type="ECO:0000256" key="1">
    <source>
        <dbReference type="SAM" id="Coils"/>
    </source>
</evidence>
<feature type="coiled-coil region" evidence="1">
    <location>
        <begin position="75"/>
        <end position="102"/>
    </location>
</feature>
<evidence type="ECO:0000313" key="4">
    <source>
        <dbReference type="EMBL" id="TPX42853.1"/>
    </source>
</evidence>
<reference evidence="4 5" key="1">
    <citation type="journal article" date="2019" name="Sci. Rep.">
        <title>Comparative genomics of chytrid fungi reveal insights into the obligate biotrophic and pathogenic lifestyle of Synchytrium endobioticum.</title>
        <authorList>
            <person name="van de Vossenberg B.T.L.H."/>
            <person name="Warris S."/>
            <person name="Nguyen H.D.T."/>
            <person name="van Gent-Pelzer M.P.E."/>
            <person name="Joly D.L."/>
            <person name="van de Geest H.C."/>
            <person name="Bonants P.J.M."/>
            <person name="Smith D.S."/>
            <person name="Levesque C.A."/>
            <person name="van der Lee T.A.J."/>
        </authorList>
    </citation>
    <scope>NUCLEOTIDE SEQUENCE [LARGE SCALE GENOMIC DNA]</scope>
    <source>
        <strain evidence="4 5">LEV6574</strain>
    </source>
</reference>
<comment type="caution">
    <text evidence="4">The sequence shown here is derived from an EMBL/GenBank/DDBJ whole genome shotgun (WGS) entry which is preliminary data.</text>
</comment>
<sequence length="395" mass="45024">MFKSIILLVSLTLCHQVISMESGSRGKMVYVPPEELDEMDIDNPLEEVTGSMKVVSMESSESSGSHEEMVYVPPEELYQKNLEKLHEQVAKLLQEETNIKEEKRVYNVLHLPPVSPRNVKYYTTTAAIKTLNDIIWSKFYVDDQPINDYQKVPLAELQGHADFLAAARLRVLGRQILNTYKFHDLLDPKFPLPHYTRQGLLMQLEIITEKLRTLLEKIKEIKVYEKLLKGFPTLFEDDGRGYRSSRLPEDIWFIPIFKTLAICASDKGKLAYDSISNVIFEFNPPKAEEISASDTLGFAALAYLVPLENYWDVGTLHAFRKQLPKEDDEAKLAGYITDQHLQTQLELMSELEPFLSREGFESTIRNDIGTSNARSPERGGGTGRRSKGILGWFSG</sequence>
<dbReference type="EMBL" id="QEAM01000250">
    <property type="protein sequence ID" value="TPX42853.1"/>
    <property type="molecule type" value="Genomic_DNA"/>
</dbReference>
<proteinExistence type="predicted"/>
<dbReference type="VEuPathDB" id="FungiDB:SeMB42_g07990"/>
<accession>A0A507CUL7</accession>
<protein>
    <submittedName>
        <fullName evidence="4">Uncharacterized protein</fullName>
    </submittedName>
</protein>
<keyword evidence="3" id="KW-0732">Signal</keyword>
<dbReference type="Proteomes" id="UP000320475">
    <property type="component" value="Unassembled WGS sequence"/>
</dbReference>
<organism evidence="4 5">
    <name type="scientific">Synchytrium endobioticum</name>
    <dbReference type="NCBI Taxonomy" id="286115"/>
    <lineage>
        <taxon>Eukaryota</taxon>
        <taxon>Fungi</taxon>
        <taxon>Fungi incertae sedis</taxon>
        <taxon>Chytridiomycota</taxon>
        <taxon>Chytridiomycota incertae sedis</taxon>
        <taxon>Chytridiomycetes</taxon>
        <taxon>Synchytriales</taxon>
        <taxon>Synchytriaceae</taxon>
        <taxon>Synchytrium</taxon>
    </lineage>
</organism>
<feature type="signal peptide" evidence="3">
    <location>
        <begin position="1"/>
        <end position="19"/>
    </location>
</feature>
<evidence type="ECO:0000256" key="2">
    <source>
        <dbReference type="SAM" id="MobiDB-lite"/>
    </source>
</evidence>
<dbReference type="AlphaFoldDB" id="A0A507CUL7"/>